<evidence type="ECO:0000313" key="3">
    <source>
        <dbReference type="EMBL" id="DAD82426.1"/>
    </source>
</evidence>
<keyword evidence="1" id="KW-0175">Coiled coil</keyword>
<dbReference type="Gene3D" id="3.40.50.300">
    <property type="entry name" value="P-loop containing nucleotide triphosphate hydrolases"/>
    <property type="match status" value="1"/>
</dbReference>
<name>A0A8S5MJK6_9CAUD</name>
<dbReference type="GO" id="GO:0006302">
    <property type="term" value="P:double-strand break repair"/>
    <property type="evidence" value="ECO:0007669"/>
    <property type="project" value="TreeGrafter"/>
</dbReference>
<proteinExistence type="predicted"/>
<dbReference type="InterPro" id="IPR041685">
    <property type="entry name" value="AAA_GajA/Old/RecF-like"/>
</dbReference>
<dbReference type="EMBL" id="BK014919">
    <property type="protein sequence ID" value="DAD82426.1"/>
    <property type="molecule type" value="Genomic_DNA"/>
</dbReference>
<dbReference type="GO" id="GO:0000731">
    <property type="term" value="P:DNA synthesis involved in DNA repair"/>
    <property type="evidence" value="ECO:0007669"/>
    <property type="project" value="TreeGrafter"/>
</dbReference>
<feature type="domain" description="Endonuclease GajA/Old nuclease/RecF-like AAA" evidence="2">
    <location>
        <begin position="1"/>
        <end position="348"/>
    </location>
</feature>
<dbReference type="PANTHER" id="PTHR32182">
    <property type="entry name" value="DNA REPLICATION AND REPAIR PROTEIN RECF"/>
    <property type="match status" value="1"/>
</dbReference>
<dbReference type="InterPro" id="IPR027417">
    <property type="entry name" value="P-loop_NTPase"/>
</dbReference>
<accession>A0A8S5MJK6</accession>
<evidence type="ECO:0000259" key="2">
    <source>
        <dbReference type="Pfam" id="PF13175"/>
    </source>
</evidence>
<evidence type="ECO:0000256" key="1">
    <source>
        <dbReference type="SAM" id="Coils"/>
    </source>
</evidence>
<dbReference type="PANTHER" id="PTHR32182:SF0">
    <property type="entry name" value="DNA REPLICATION AND REPAIR PROTEIN RECF"/>
    <property type="match status" value="1"/>
</dbReference>
<dbReference type="SUPFAM" id="SSF52540">
    <property type="entry name" value="P-loop containing nucleoside triphosphate hydrolases"/>
    <property type="match status" value="1"/>
</dbReference>
<dbReference type="Pfam" id="PF13175">
    <property type="entry name" value="AAA_15"/>
    <property type="match status" value="1"/>
</dbReference>
<feature type="coiled-coil region" evidence="1">
    <location>
        <begin position="202"/>
        <end position="293"/>
    </location>
</feature>
<organism evidence="3">
    <name type="scientific">Siphoviridae sp. ctHMI2</name>
    <dbReference type="NCBI Taxonomy" id="2826231"/>
    <lineage>
        <taxon>Viruses</taxon>
        <taxon>Duplodnaviria</taxon>
        <taxon>Heunggongvirae</taxon>
        <taxon>Uroviricota</taxon>
        <taxon>Caudoviricetes</taxon>
    </lineage>
</organism>
<reference evidence="3" key="1">
    <citation type="journal article" date="2021" name="Proc. Natl. Acad. Sci. U.S.A.">
        <title>A Catalog of Tens of Thousands of Viruses from Human Metagenomes Reveals Hidden Associations with Chronic Diseases.</title>
        <authorList>
            <person name="Tisza M.J."/>
            <person name="Buck C.B."/>
        </authorList>
    </citation>
    <scope>NUCLEOTIDE SEQUENCE</scope>
    <source>
        <strain evidence="3">CtHMI2</strain>
    </source>
</reference>
<protein>
    <submittedName>
        <fullName evidence="3">STRUCTURAL MAINTENANCE OF CHROMOSOMES PROTEIN</fullName>
    </submittedName>
</protein>
<sequence length="452" mass="50459">MIVKKLELVNFQVIKEFNADFDGNVYFITGDNELGKSTVLKAIGALLTGNRDAVLRNGESKGFAKMIVGDDGEEYEVELRFTKANPRGTLSIKSKATGMKSDNVSMLQKIFGYTDFDAVEFSRWSETAEGRRKQIEVVKALLPENVRKRIAEIDTEVAGLKTERTGVNRDLKTYKSISDAAGQGLTTEDLQTHAKPKDITELMREQQENAQLIEKAKTVRSALAQRTQQLEDIPARMEAAKDSYEKAIEAAKTAMAMAEQTYKETVAQIDAEKADFEKRKANAENWLAKYEENNPEKLDTAEQLKLAEEFNKKVAKVAYYLTTKKQADEKRAEAEKMDSDIAKLSAEREKLIATSKLPISGLSFTDDGLVLNDVPFVAGKVSDSQIMEVAAKLIIASNPTVKVFRIARGESLGEKRLQAIIDIAQKNGFQGFIEEVKRGQDDLIIEEYTENE</sequence>
<feature type="coiled-coil region" evidence="1">
    <location>
        <begin position="327"/>
        <end position="354"/>
    </location>
</feature>